<keyword evidence="6" id="KW-0045">Antibiotic biosynthesis</keyword>
<dbReference type="Proteomes" id="UP000192591">
    <property type="component" value="Unassembled WGS sequence"/>
</dbReference>
<keyword evidence="3" id="KW-0596">Phosphopantetheine</keyword>
<evidence type="ECO:0000256" key="3">
    <source>
        <dbReference type="ARBA" id="ARBA00022450"/>
    </source>
</evidence>
<dbReference type="GO" id="GO:0043041">
    <property type="term" value="P:amino acid activation for nonribosomal peptide biosynthetic process"/>
    <property type="evidence" value="ECO:0007669"/>
    <property type="project" value="TreeGrafter"/>
</dbReference>
<dbReference type="FunFam" id="3.40.50.980:FF:000001">
    <property type="entry name" value="Non-ribosomal peptide synthetase"/>
    <property type="match status" value="1"/>
</dbReference>
<evidence type="ECO:0000256" key="2">
    <source>
        <dbReference type="ARBA" id="ARBA00006432"/>
    </source>
</evidence>
<protein>
    <recommendedName>
        <fullName evidence="8">Carrier domain-containing protein</fullName>
    </recommendedName>
</protein>
<evidence type="ECO:0000256" key="1">
    <source>
        <dbReference type="ARBA" id="ARBA00001957"/>
    </source>
</evidence>
<feature type="domain" description="Carrier" evidence="8">
    <location>
        <begin position="3411"/>
        <end position="3485"/>
    </location>
</feature>
<evidence type="ECO:0000256" key="4">
    <source>
        <dbReference type="ARBA" id="ARBA00022553"/>
    </source>
</evidence>
<dbReference type="Gene3D" id="3.30.559.10">
    <property type="entry name" value="Chloramphenicol acetyltransferase-like domain"/>
    <property type="match status" value="5"/>
</dbReference>
<dbReference type="InterPro" id="IPR009081">
    <property type="entry name" value="PP-bd_ACP"/>
</dbReference>
<dbReference type="CDD" id="cd19531">
    <property type="entry name" value="LCL_NRPS-like"/>
    <property type="match status" value="2"/>
</dbReference>
<dbReference type="SUPFAM" id="SSF52777">
    <property type="entry name" value="CoA-dependent acyltransferases"/>
    <property type="match status" value="10"/>
</dbReference>
<dbReference type="SMART" id="SM00823">
    <property type="entry name" value="PKS_PP"/>
    <property type="match status" value="3"/>
</dbReference>
<dbReference type="GO" id="GO:0017000">
    <property type="term" value="P:antibiotic biosynthetic process"/>
    <property type="evidence" value="ECO:0007669"/>
    <property type="project" value="UniProtKB-KW"/>
</dbReference>
<dbReference type="CDD" id="cd19543">
    <property type="entry name" value="DCL_NRPS"/>
    <property type="match status" value="1"/>
</dbReference>
<dbReference type="FunFam" id="3.30.300.30:FF:000010">
    <property type="entry name" value="Enterobactin synthetase component F"/>
    <property type="match status" value="1"/>
</dbReference>
<proteinExistence type="inferred from homology"/>
<dbReference type="InterPro" id="IPR045851">
    <property type="entry name" value="AMP-bd_C_sf"/>
</dbReference>
<dbReference type="Gene3D" id="3.30.300.30">
    <property type="match status" value="3"/>
</dbReference>
<dbReference type="SUPFAM" id="SSF47336">
    <property type="entry name" value="ACP-like"/>
    <property type="match status" value="3"/>
</dbReference>
<evidence type="ECO:0000313" key="9">
    <source>
        <dbReference type="EMBL" id="OQO89835.1"/>
    </source>
</evidence>
<dbReference type="InterPro" id="IPR025110">
    <property type="entry name" value="AMP-bd_C"/>
</dbReference>
<reference evidence="9 10" key="1">
    <citation type="submission" date="2017-02" db="EMBL/GenBank/DDBJ databases">
        <title>Draft genome of Saccharomonospora sp. 154.</title>
        <authorList>
            <person name="Alonso-Carmona G.S."/>
            <person name="De La Haba R."/>
            <person name="Vera-Gargallo B."/>
            <person name="Sandoval-Trujillo A.H."/>
            <person name="Ramirez-Duran N."/>
            <person name="Ventosa A."/>
        </authorList>
    </citation>
    <scope>NUCLEOTIDE SEQUENCE [LARGE SCALE GENOMIC DNA]</scope>
    <source>
        <strain evidence="9 10">LRS4.154</strain>
    </source>
</reference>
<dbReference type="Gene3D" id="1.10.1200.10">
    <property type="entry name" value="ACP-like"/>
    <property type="match status" value="3"/>
</dbReference>
<dbReference type="PROSITE" id="PS00455">
    <property type="entry name" value="AMP_BINDING"/>
    <property type="match status" value="1"/>
</dbReference>
<dbReference type="PANTHER" id="PTHR45527:SF1">
    <property type="entry name" value="FATTY ACID SYNTHASE"/>
    <property type="match status" value="1"/>
</dbReference>
<dbReference type="CDD" id="cd05930">
    <property type="entry name" value="A_NRPS"/>
    <property type="match status" value="1"/>
</dbReference>
<dbReference type="NCBIfam" id="TIGR01733">
    <property type="entry name" value="AA-adenyl-dom"/>
    <property type="match status" value="2"/>
</dbReference>
<dbReference type="Pfam" id="PF00501">
    <property type="entry name" value="AMP-binding"/>
    <property type="match status" value="3"/>
</dbReference>
<dbReference type="NCBIfam" id="NF003417">
    <property type="entry name" value="PRK04813.1"/>
    <property type="match status" value="4"/>
</dbReference>
<comment type="caution">
    <text evidence="9">The sequence shown here is derived from an EMBL/GenBank/DDBJ whole genome shotgun (WGS) entry which is preliminary data.</text>
</comment>
<dbReference type="InterPro" id="IPR000873">
    <property type="entry name" value="AMP-dep_synth/lig_dom"/>
</dbReference>
<evidence type="ECO:0000256" key="5">
    <source>
        <dbReference type="ARBA" id="ARBA00022737"/>
    </source>
</evidence>
<dbReference type="PROSITE" id="PS50075">
    <property type="entry name" value="CARRIER"/>
    <property type="match status" value="3"/>
</dbReference>
<feature type="region of interest" description="Disordered" evidence="7">
    <location>
        <begin position="2997"/>
        <end position="3020"/>
    </location>
</feature>
<feature type="domain" description="Carrier" evidence="8">
    <location>
        <begin position="1003"/>
        <end position="1077"/>
    </location>
</feature>
<dbReference type="Pfam" id="PF00668">
    <property type="entry name" value="Condensation"/>
    <property type="match status" value="5"/>
</dbReference>
<gene>
    <name evidence="9" type="ORF">B1813_18460</name>
</gene>
<dbReference type="CDD" id="cd19534">
    <property type="entry name" value="E_NRPS"/>
    <property type="match status" value="2"/>
</dbReference>
<dbReference type="InterPro" id="IPR036736">
    <property type="entry name" value="ACP-like_sf"/>
</dbReference>
<keyword evidence="10" id="KW-1185">Reference proteome</keyword>
<dbReference type="Pfam" id="PF00550">
    <property type="entry name" value="PP-binding"/>
    <property type="match status" value="3"/>
</dbReference>
<organism evidence="9 10">
    <name type="scientific">Saccharomonospora piscinae</name>
    <dbReference type="NCBI Taxonomy" id="687388"/>
    <lineage>
        <taxon>Bacteria</taxon>
        <taxon>Bacillati</taxon>
        <taxon>Actinomycetota</taxon>
        <taxon>Actinomycetes</taxon>
        <taxon>Pseudonocardiales</taxon>
        <taxon>Pseudonocardiaceae</taxon>
        <taxon>Saccharomonospora</taxon>
    </lineage>
</organism>
<dbReference type="RefSeq" id="WP_081193977.1">
    <property type="nucleotide sequence ID" value="NZ_MWIH01000008.1"/>
</dbReference>
<dbReference type="GO" id="GO:0008610">
    <property type="term" value="P:lipid biosynthetic process"/>
    <property type="evidence" value="ECO:0007669"/>
    <property type="project" value="UniProtKB-ARBA"/>
</dbReference>
<dbReference type="STRING" id="1962155.B1813_18460"/>
<dbReference type="Gene3D" id="2.30.38.10">
    <property type="entry name" value="Luciferase, Domain 3"/>
    <property type="match status" value="1"/>
</dbReference>
<dbReference type="GO" id="GO:0072330">
    <property type="term" value="P:monocarboxylic acid biosynthetic process"/>
    <property type="evidence" value="ECO:0007669"/>
    <property type="project" value="UniProtKB-ARBA"/>
</dbReference>
<dbReference type="GO" id="GO:0031177">
    <property type="term" value="F:phosphopantetheine binding"/>
    <property type="evidence" value="ECO:0007669"/>
    <property type="project" value="InterPro"/>
</dbReference>
<dbReference type="InterPro" id="IPR001242">
    <property type="entry name" value="Condensation_dom"/>
</dbReference>
<evidence type="ECO:0000256" key="6">
    <source>
        <dbReference type="ARBA" id="ARBA00023194"/>
    </source>
</evidence>
<accession>A0A1V8ZY53</accession>
<dbReference type="InterPro" id="IPR020806">
    <property type="entry name" value="PKS_PP-bd"/>
</dbReference>
<sequence>MSLSREQRIAALPEHVRAMLDARLAGRAELPDEDRIPTVSRQEPLPLSFAQQRLWFLHQYEPDGIEYNASVGLRLAGTLDRGALSHAVTGLVARHEALRTTFDTVDGIGVQRVAEPADVPVRLTDLSDVDDQAAELDRLARAEAARPFDLYTGPVVRFSLWRLSATEHVFVVSVHHVVTDGWSMGVLLRDFAALYGAAARGRTPKLPPLPVQPADVAVWQRERFTDDALADDLAYWRERLAGITPLELPTDRGRPSIRTTNGALHVTRVPAEVANGLTALCRERGATLFMLVVAATSALLSRWSGNHDIALGAISTGRARPELEHVVGDFTNTLVLRSAPQGAFDSYLAEVKQTVLGAFAHQDMPFDHLVDRLAPERDPSQTPLVQALIVLQNTGMALPDLPDLRVSEFRMPCLAAAFDITFDFAERDGGIDLSVEYNTDLFDLDTVERLAEGLTLLLQRVAVAPSETVEALPILTETDRARLLDWNDTTVPRPPDDPIQSLFEASVDRTPDAVAVRCGDTALTFRELDERANRLAHRLRECGVGPEILVGVFVERDVPAVVAILAVLKAGGAYLPLDPAFPADRLTFMLEDSAVPIVLTQQTVAELLPPANARVVLVDDDLSDQPSSRPDCHGISDNLAYAIYTSGSTGTPKGVLIEHRNLRYIAHAWDAYYGLSSSPPRFASVSSLSVDLFFADMLRSLFFGGTFVICPRDVVTDPPALLDLLESTGATALELVPSLLRTLVQEVRFRGTAFPPLDILSVGSEGWRAADCLDLLDVLDERTRVVNAYGGTEATVDSTVFEPSRDNLAGAAIVPVGRPLANTRVYVVDEQLRPVPVGVAGELCIAGDGLARGYLNRPDLTAERFVRVRSVPERRLYRTGDRCRRLADGTVEFLGRVDDQVKIRGFRVEPGEVEALLSTHESVRECVVVADATTGRNRLAAYVVGDEPDPTALRAFLGAELPAYMVPSAFVVLDRLPLTPAGTVDRRALPAPHAGAGTTGFVAPSAPVETQLATIWASVLGVENVGVLDNFFELGGDSILSIQMVAQARRAGLRLSSKDVFVRQTIRSLAVHVGSGPAPEAVTEQRTEPGPVVLTPVQRWFFDTYTVAPWHYTMSVLLDVADGIDHTALRDAFHAVVAHHDALELRYEHTAEGWRQAVPRERQRTATFETVTATTEEVDTIAREAQAGLDLANGPLVRAVLLRLDTGRTQLFLTIHHLVVDGVSWRILLSDLDAAYHRIVAGAEVDLGERTTSFQYWARRLAEYVRAGGFDDELPYWSRLDEFDPRLPVDAHGPNRAAAVDSVSVGLDADTTEALLTQAPSAYRTQVNDLLVSALAVVLARWTGRDRLLIGMEGHGREDLFDEIDLSRTVGWFTTHFPVPLTVAADGDPGALIKSVKEQLRGVPRRGIGYDALRYLAEPTSPLADQAQPQLSFNYLGQWETGTAGALFEGRHVGVGADHSRDDHRQYLLDVACSVERGRLEFVWLYSTEIHRRSTIRRLAEEVVAALAELVDHCLLPGTGGATPSDFPLARLDQAAVERLADDEVEDLYPLTPTQAGMLFHSLMNSDSGVYVDQMSFVLDGADEPTRVGAAWQAVVDDTPILRSSFRWEGLPEPMQVVHRSARVPTVYFDWSGLPADEQEARARDYLDRERARGMALDEAPLLRLAVARISTTSVRVLRTSHHLLLDGWSTFHVLGDLVRHHDALRGASSATPPRRPPFRDYVAWLRDRDHTLAEAYWRDRLAGLDTTTPLPFDRPPAISHASEATASVTVPFPPGALRALADFAREHRVTVNTVTQGAWALLLSRYSGERDVCFGATVSGRPADLAGADDIVGMFINTVPVRVRIDPEHGLADWLRALQSEHAASREHEFVSLPDLAALSDLPGGSDLFDSIVVFENFPAETRTAADGGVRLDTVEGVESTSYPLNLLAYPGEDLAMMLTYDPGLFDAETVENLAEHLALLLDAFPRAAEGKLGDLPSATPRELRQLARWNDTDHPVRPATLVNAFEAQVDRTPDATAVVAEDTALTYRELDAWANRFAHALLAEGLTADGTAAVLLPRGVEQVVALYAILKTGAAYLPVEVDLPDERIDFILSDANPSVVVTDLPPRPTWPPAVRVVECREYSAERPKTPVADTAAAYVIYTSGSTGRPKGVVVPHRGIVNRLAWMQAEFGIGPDDRVLQKTPASFDVSVWEFFWPLQVGATLVVARPDGHRDPAYLASLIERESVTTVHFVPSMLRAFLAEPAIRRCSSLRRVICSGEALPAELWRRFREVLDAPLYNLYGPTEASVDVTYHRCAPGDVGATVPIGRPVWNTQVHVLGADLRPVPVGAKGELYLGGVQLARGYLNRPELTAERFVGTGPSRLYRTGDLARWRRDGTLEYLGRVDDQVKIRGFRVEPGEIEAVLTQHPDVSAAAVVTGGESDRLVAYLTPARADGVDVAAVRAALAARVPDHMVPASFVPLDELPLTTSGKLDRRALPEPVLSPVSSTAPRTPAERKLAGIWAENLGFDAVGADDDFFALGGDSIRSIGLAARIGDEFGVRVSPRDVFEAPSVARMAEVVTARSGSLPDAIPVSRLTGPLPLSFAQQRLWFLYNLAPDSPEYNVSSGLRLTGRLDVAALRVALTALVERHEVLRTTYLPSDGGGAQVVGEAAAPEFRVVAVAGEDQVRDHVRAEAARPFDLLGGPALRALLLRVADDEHVLVLSMHHIATDGWSLGVLTRELTALYRGDTLPRPRLRYGDVAVWQRSGRGAEVLEDDLEFWRTELAGVRPLDLPTDRLRSPVKTHSGALCESSLPAGALAGLKGLCAGQGTTLFVALAAATQAVLWRWSGSSDVVLGTVTSGRDRPEVSDIVGFFVNTVVLRTRVDDTDSFTDLVAGVAETVSRTFAHQNVPFERLVDELDIPRDPSRTPLIEVMLVLQNAPVVPPELPGVTVTEYPVPSVATQFDLNVHCAERAGELDVLLEYNPDLFDRPSAEALLDQLITLLTRVSSRPDRPVAALTAPDPEPSTVAVPTGTSGTSAESVTELVRHWAARSPDAVALRHDDTVLTYAELDRRADVVADELAATGLRPGTVADVGLEPGIDQVVALLAVLRAGAAYRVVAGDGKVTASGEEVPHGTACVVEGSVPVGHDALSRSLWGALVEFDVGPRDVWSYRHSAAADTSLWELWAPLAAGGGLVIGEPTDEVTILCLTATELRALTREGSRPPHRLRLLIGYGPVHEVPWDVRAVSVFSSARTAGGALRGDVRPGAARRVRLGTPLPGRTVRVLDERGGAVPVGAPGWLWVDGTEVGVRARRTPDGAVEDLGPATRLRGFDVDPAAVEAVLCDRADVSDASVVTVADRLVAYAVPAPGATGGGLTEHVTQRLPGYLVPSEVRLVEALPRARDGRVDTAALRTLAERAEPADSAVAPRTGLERELAEIFAAVLGVRGVGVHDNFFDLGGESIKVMQVVARIRATGRQVAARDVLLRQTVAALAALLDEQPAPTDAGLAGRSADVTGTVELTPVQHWFFESHPVDPDHFSMSVLLELASPVDEDVLRTAVAALRRQHDALRTTFAWEDGRWHQYGEPDTGELALDRVEAGGPDEIDKVARRTQESLRLSGPLFRPVLLVRDDAATHLLLVIHHLVVDAVSWDILLVDLERAYARASAGEPVELGPKSTPFRDWARHLRERADAGDWDDEIERWSTFAGTALPADLDGEHTGASAAEVSAELDAETTYTLLRRVPGRYRARVDDVLVAALAAVLAGWIGGRRVTIGMEGHGREDIADDLDLSRTVGWFTTIYPVELSLPATDAPAALVRAVKRQLRAVPQRGLGYGVLRYLAESVPDAAPQVLFNYLGEWVDDGESALVRRKIFDVGRDDSPDERRPFPLEVVGSVVEGRLRLSWIHSSSVHRAETVRRLAMDMTDVLRRIAHDGARDTEGKRE</sequence>
<dbReference type="InterPro" id="IPR006162">
    <property type="entry name" value="Ppantetheine_attach_site"/>
</dbReference>
<dbReference type="FunFam" id="1.10.1200.10:FF:000005">
    <property type="entry name" value="Nonribosomal peptide synthetase 1"/>
    <property type="match status" value="2"/>
</dbReference>
<dbReference type="EMBL" id="MWIH01000008">
    <property type="protein sequence ID" value="OQO89835.1"/>
    <property type="molecule type" value="Genomic_DNA"/>
</dbReference>
<dbReference type="GO" id="GO:0005829">
    <property type="term" value="C:cytosol"/>
    <property type="evidence" value="ECO:0007669"/>
    <property type="project" value="TreeGrafter"/>
</dbReference>
<evidence type="ECO:0000259" key="8">
    <source>
        <dbReference type="PROSITE" id="PS50075"/>
    </source>
</evidence>
<dbReference type="InterPro" id="IPR023213">
    <property type="entry name" value="CAT-like_dom_sf"/>
</dbReference>
<dbReference type="Gene3D" id="3.30.559.30">
    <property type="entry name" value="Nonribosomal peptide synthetase, condensation domain"/>
    <property type="match status" value="5"/>
</dbReference>
<dbReference type="InterPro" id="IPR042099">
    <property type="entry name" value="ANL_N_sf"/>
</dbReference>
<dbReference type="InterPro" id="IPR020845">
    <property type="entry name" value="AMP-binding_CS"/>
</dbReference>
<dbReference type="FunFam" id="2.30.38.10:FF:000001">
    <property type="entry name" value="Non-ribosomal peptide synthetase PvdI"/>
    <property type="match status" value="1"/>
</dbReference>
<dbReference type="NCBIfam" id="TIGR01720">
    <property type="entry name" value="NRPS-para261"/>
    <property type="match status" value="2"/>
</dbReference>
<dbReference type="InterPro" id="IPR010060">
    <property type="entry name" value="NRPS_synth"/>
</dbReference>
<dbReference type="GO" id="GO:0044550">
    <property type="term" value="P:secondary metabolite biosynthetic process"/>
    <property type="evidence" value="ECO:0007669"/>
    <property type="project" value="UniProtKB-ARBA"/>
</dbReference>
<comment type="cofactor">
    <cofactor evidence="1">
        <name>pantetheine 4'-phosphate</name>
        <dbReference type="ChEBI" id="CHEBI:47942"/>
    </cofactor>
</comment>
<dbReference type="PANTHER" id="PTHR45527">
    <property type="entry name" value="NONRIBOSOMAL PEPTIDE SYNTHETASE"/>
    <property type="match status" value="1"/>
</dbReference>
<dbReference type="InterPro" id="IPR010071">
    <property type="entry name" value="AA_adenyl_dom"/>
</dbReference>
<keyword evidence="4" id="KW-0597">Phosphoprotein</keyword>
<dbReference type="Gene3D" id="3.40.50.12780">
    <property type="entry name" value="N-terminal domain of ligase-like"/>
    <property type="match status" value="3"/>
</dbReference>
<evidence type="ECO:0000313" key="10">
    <source>
        <dbReference type="Proteomes" id="UP000192591"/>
    </source>
</evidence>
<dbReference type="PROSITE" id="PS00012">
    <property type="entry name" value="PHOSPHOPANTETHEINE"/>
    <property type="match status" value="3"/>
</dbReference>
<dbReference type="Pfam" id="PF13193">
    <property type="entry name" value="AMP-binding_C"/>
    <property type="match status" value="3"/>
</dbReference>
<dbReference type="FunFam" id="3.40.50.12780:FF:000012">
    <property type="entry name" value="Non-ribosomal peptide synthetase"/>
    <property type="match status" value="2"/>
</dbReference>
<feature type="domain" description="Carrier" evidence="8">
    <location>
        <begin position="2491"/>
        <end position="2566"/>
    </location>
</feature>
<comment type="similarity">
    <text evidence="2">Belongs to the ATP-dependent AMP-binding enzyme family.</text>
</comment>
<dbReference type="CDD" id="cd17646">
    <property type="entry name" value="A_NRPS_AB3403-like"/>
    <property type="match status" value="1"/>
</dbReference>
<evidence type="ECO:0000256" key="7">
    <source>
        <dbReference type="SAM" id="MobiDB-lite"/>
    </source>
</evidence>
<dbReference type="SUPFAM" id="SSF56801">
    <property type="entry name" value="Acetyl-CoA synthetase-like"/>
    <property type="match status" value="3"/>
</dbReference>
<keyword evidence="5" id="KW-0677">Repeat</keyword>
<dbReference type="FunFam" id="3.40.50.980:FF:000002">
    <property type="entry name" value="Enterobactin synthetase component F"/>
    <property type="match status" value="1"/>
</dbReference>
<dbReference type="FunFam" id="1.10.1200.10:FF:000016">
    <property type="entry name" value="Non-ribosomal peptide synthase"/>
    <property type="match status" value="1"/>
</dbReference>
<dbReference type="Gene3D" id="3.40.50.980">
    <property type="match status" value="2"/>
</dbReference>
<dbReference type="GO" id="GO:0003824">
    <property type="term" value="F:catalytic activity"/>
    <property type="evidence" value="ECO:0007669"/>
    <property type="project" value="InterPro"/>
</dbReference>
<name>A0A1V8ZY53_SACPI</name>